<evidence type="ECO:0000313" key="1">
    <source>
        <dbReference type="EMBL" id="AXK60684.1"/>
    </source>
</evidence>
<evidence type="ECO:0008006" key="3">
    <source>
        <dbReference type="Google" id="ProtNLM"/>
    </source>
</evidence>
<dbReference type="AlphaFoldDB" id="A0A345ZBL7"/>
<evidence type="ECO:0000313" key="2">
    <source>
        <dbReference type="Proteomes" id="UP000254834"/>
    </source>
</evidence>
<name>A0A345ZBL7_9BACT</name>
<gene>
    <name evidence="1" type="ORF">C0J27_02930</name>
</gene>
<dbReference type="RefSeq" id="WP_115585699.1">
    <property type="nucleotide sequence ID" value="NZ_CP025544.1"/>
</dbReference>
<dbReference type="OrthoDB" id="21690at2"/>
<organism evidence="1 2">
    <name type="scientific">Candidatus Chromulinivorax destructor</name>
    <dbReference type="NCBI Taxonomy" id="2066483"/>
    <lineage>
        <taxon>Bacteria</taxon>
        <taxon>Candidatus Babelota</taxon>
        <taxon>Candidatus Babeliae</taxon>
        <taxon>Candidatus Babeliales</taxon>
        <taxon>Candidatus Chromulinivoraceae</taxon>
        <taxon>Candidatus Chromulinivorax</taxon>
    </lineage>
</organism>
<reference evidence="1 2" key="1">
    <citation type="submission" date="2017-12" db="EMBL/GenBank/DDBJ databases">
        <title>Chromulinavorax destructans is a abundant pathogen of dominant heterotrophic picoflagllates.</title>
        <authorList>
            <person name="Deeg C.M."/>
            <person name="Zimmer M."/>
            <person name="Suttle C.A."/>
        </authorList>
    </citation>
    <scope>NUCLEOTIDE SEQUENCE [LARGE SCALE GENOMIC DNA]</scope>
    <source>
        <strain evidence="1 2">SeV1</strain>
    </source>
</reference>
<sequence>MKNFKSILLAGFLVGTMTIGLQAKDVLLEVKGAYFLSTDDTFKAIYDNGCGEVGLEATAEITHNIYAFTSIDFFNKSGITPIFATPSQFFSLNFGFGLKYFIECCDHCDIYVGLGAQPTYLRTIDSSTFLTDERTAAWSLGGIAKFGAIIDITHSLFIDLFIDYSFVTFDFNSAANAPVQRQDAILNGALFGAGFGYRFN</sequence>
<dbReference type="EMBL" id="CP025544">
    <property type="protein sequence ID" value="AXK60684.1"/>
    <property type="molecule type" value="Genomic_DNA"/>
</dbReference>
<dbReference type="KEGG" id="cdes:C0J27_02930"/>
<protein>
    <recommendedName>
        <fullName evidence="3">Outer membrane protein beta-barrel domain-containing protein</fullName>
    </recommendedName>
</protein>
<accession>A0A345ZBL7</accession>
<keyword evidence="2" id="KW-1185">Reference proteome</keyword>
<dbReference type="Proteomes" id="UP000254834">
    <property type="component" value="Chromosome"/>
</dbReference>
<dbReference type="Gene3D" id="2.40.160.20">
    <property type="match status" value="1"/>
</dbReference>
<proteinExistence type="predicted"/>